<evidence type="ECO:0000256" key="1">
    <source>
        <dbReference type="ARBA" id="ARBA00023002"/>
    </source>
</evidence>
<dbReference type="Gene3D" id="3.40.605.10">
    <property type="entry name" value="Aldehyde Dehydrogenase, Chain A, domain 1"/>
    <property type="match status" value="1"/>
</dbReference>
<dbReference type="VEuPathDB" id="TriTrypDB:Lsey_0213_0080"/>
<comment type="caution">
    <text evidence="5">The sequence shown here is derived from an EMBL/GenBank/DDBJ whole genome shotgun (WGS) entry which is preliminary data.</text>
</comment>
<protein>
    <submittedName>
        <fullName evidence="5">Putative aldehyde dehydrogenase</fullName>
    </submittedName>
</protein>
<feature type="active site" evidence="2">
    <location>
        <position position="236"/>
    </location>
</feature>
<reference evidence="5 6" key="1">
    <citation type="journal article" date="2015" name="PLoS Pathog.">
        <title>Leptomonas seymouri: Adaptations to the Dixenous Life Cycle Analyzed by Genome Sequencing, Transcriptome Profiling and Co-infection with Leishmania donovani.</title>
        <authorList>
            <person name="Kraeva N."/>
            <person name="Butenko A."/>
            <person name="Hlavacova J."/>
            <person name="Kostygov A."/>
            <person name="Myskova J."/>
            <person name="Grybchuk D."/>
            <person name="Lestinova T."/>
            <person name="Votypka J."/>
            <person name="Volf P."/>
            <person name="Opperdoes F."/>
            <person name="Flegontov P."/>
            <person name="Lukes J."/>
            <person name="Yurchenko V."/>
        </authorList>
    </citation>
    <scope>NUCLEOTIDE SEQUENCE [LARGE SCALE GENOMIC DNA]</scope>
    <source>
        <strain evidence="5 6">ATCC 30220</strain>
    </source>
</reference>
<dbReference type="PROSITE" id="PS00687">
    <property type="entry name" value="ALDEHYDE_DEHYDR_GLU"/>
    <property type="match status" value="1"/>
</dbReference>
<feature type="domain" description="Aldehyde dehydrogenase" evidence="4">
    <location>
        <begin position="4"/>
        <end position="464"/>
    </location>
</feature>
<keyword evidence="6" id="KW-1185">Reference proteome</keyword>
<dbReference type="GO" id="GO:0016620">
    <property type="term" value="F:oxidoreductase activity, acting on the aldehyde or oxo group of donors, NAD or NADP as acceptor"/>
    <property type="evidence" value="ECO:0007669"/>
    <property type="project" value="InterPro"/>
</dbReference>
<name>A0A0N1I2U5_LEPSE</name>
<evidence type="ECO:0000256" key="3">
    <source>
        <dbReference type="RuleBase" id="RU003345"/>
    </source>
</evidence>
<dbReference type="OMA" id="FPEGCFQ"/>
<dbReference type="AlphaFoldDB" id="A0A0N1I2U5"/>
<dbReference type="InterPro" id="IPR016160">
    <property type="entry name" value="Ald_DH_CS_CYS"/>
</dbReference>
<dbReference type="InterPro" id="IPR016163">
    <property type="entry name" value="Ald_DH_C"/>
</dbReference>
<sequence>MSAKFTVKSPVTGAIIGEYVSKDVSDVQKAVASARQAQLAWAQLSYGERAKHVQKMKNFLAANADRACDVITACSGKVRQDALLTEVISCVLGCDWYAKNTKKVLAPQKLPNGSILFANKSNELVYEPVGVVGIISPWNFPFSIPFGEIIMGLMAGNAVLLKVASNSTPVGCFIEEVIKAGELPPGLFHHIIIGGSEAGPAFLAAGINKLFFTGSVGVGKKLMAEAAKTLTPLSLELGGNDAMLVLKDASIERAVNCACWAGYQNAGQSCGGVERIYVDESVYPEFLAQLKEKTAAMRHGPDSPNFDVDMGSVTTKGQYDAIDSQVKEAVAQGAKIEAQSRPVPGCPTDRLFYPATVLTGCTPSMRVMREETFGPILPVVPFKTEEEAIQLANDCNLALTSSVFSRNTKHAKEVAMKLQSGVVSINDHLYTHAMTETPWGGWKESGLGRTHGYLGLREMCNVKCINTDAIPSAWLPRNIWWYPFSPDTYKVLRNALVFAAPSSLAGMMSALLYVLRHGSYMFSAWRVKGETE</sequence>
<comment type="similarity">
    <text evidence="3">Belongs to the aldehyde dehydrogenase family.</text>
</comment>
<dbReference type="InterPro" id="IPR016162">
    <property type="entry name" value="Ald_DH_N"/>
</dbReference>
<accession>A0A0N1I2U5</accession>
<dbReference type="CDD" id="cd07099">
    <property type="entry name" value="ALDH_DDALDH"/>
    <property type="match status" value="1"/>
</dbReference>
<dbReference type="EMBL" id="LJSK01000213">
    <property type="protein sequence ID" value="KPI85031.1"/>
    <property type="molecule type" value="Genomic_DNA"/>
</dbReference>
<dbReference type="SUPFAM" id="SSF53720">
    <property type="entry name" value="ALDH-like"/>
    <property type="match status" value="1"/>
</dbReference>
<evidence type="ECO:0000313" key="6">
    <source>
        <dbReference type="Proteomes" id="UP000038009"/>
    </source>
</evidence>
<gene>
    <name evidence="5" type="ORF">ABL78_5915</name>
</gene>
<evidence type="ECO:0000259" key="4">
    <source>
        <dbReference type="Pfam" id="PF00171"/>
    </source>
</evidence>
<dbReference type="InterPro" id="IPR015590">
    <property type="entry name" value="Aldehyde_DH_dom"/>
</dbReference>
<evidence type="ECO:0000313" key="5">
    <source>
        <dbReference type="EMBL" id="KPI85031.1"/>
    </source>
</evidence>
<dbReference type="Gene3D" id="3.40.309.10">
    <property type="entry name" value="Aldehyde Dehydrogenase, Chain A, domain 2"/>
    <property type="match status" value="1"/>
</dbReference>
<organism evidence="5 6">
    <name type="scientific">Leptomonas seymouri</name>
    <dbReference type="NCBI Taxonomy" id="5684"/>
    <lineage>
        <taxon>Eukaryota</taxon>
        <taxon>Discoba</taxon>
        <taxon>Euglenozoa</taxon>
        <taxon>Kinetoplastea</taxon>
        <taxon>Metakinetoplastina</taxon>
        <taxon>Trypanosomatida</taxon>
        <taxon>Trypanosomatidae</taxon>
        <taxon>Leishmaniinae</taxon>
        <taxon>Leptomonas</taxon>
    </lineage>
</organism>
<dbReference type="FunFam" id="3.40.309.10:FF:000009">
    <property type="entry name" value="Aldehyde dehydrogenase A"/>
    <property type="match status" value="1"/>
</dbReference>
<evidence type="ECO:0000256" key="2">
    <source>
        <dbReference type="PROSITE-ProRule" id="PRU10007"/>
    </source>
</evidence>
<dbReference type="Proteomes" id="UP000038009">
    <property type="component" value="Unassembled WGS sequence"/>
</dbReference>
<dbReference type="InterPro" id="IPR016161">
    <property type="entry name" value="Ald_DH/histidinol_DH"/>
</dbReference>
<dbReference type="OrthoDB" id="310895at2759"/>
<dbReference type="PANTHER" id="PTHR11699">
    <property type="entry name" value="ALDEHYDE DEHYDROGENASE-RELATED"/>
    <property type="match status" value="1"/>
</dbReference>
<dbReference type="InterPro" id="IPR029510">
    <property type="entry name" value="Ald_DH_CS_GLU"/>
</dbReference>
<keyword evidence="1 3" id="KW-0560">Oxidoreductase</keyword>
<dbReference type="PROSITE" id="PS00070">
    <property type="entry name" value="ALDEHYDE_DEHYDR_CYS"/>
    <property type="match status" value="1"/>
</dbReference>
<proteinExistence type="inferred from homology"/>
<dbReference type="Pfam" id="PF00171">
    <property type="entry name" value="Aldedh"/>
    <property type="match status" value="1"/>
</dbReference>